<dbReference type="SUPFAM" id="SSF48452">
    <property type="entry name" value="TPR-like"/>
    <property type="match status" value="1"/>
</dbReference>
<accession>A0ABY3SZJ2</accession>
<gene>
    <name evidence="1" type="ORF">L2Y54_02815</name>
</gene>
<dbReference type="Gene3D" id="1.25.40.10">
    <property type="entry name" value="Tetratricopeptide repeat domain"/>
    <property type="match status" value="1"/>
</dbReference>
<evidence type="ECO:0000313" key="2">
    <source>
        <dbReference type="Proteomes" id="UP001054801"/>
    </source>
</evidence>
<dbReference type="EMBL" id="CP091244">
    <property type="protein sequence ID" value="UJS24982.1"/>
    <property type="molecule type" value="Genomic_DNA"/>
</dbReference>
<protein>
    <submittedName>
        <fullName evidence="1">Uncharacterized protein</fullName>
    </submittedName>
</protein>
<dbReference type="RefSeq" id="WP_236499705.1">
    <property type="nucleotide sequence ID" value="NZ_CP091244.1"/>
</dbReference>
<dbReference type="Proteomes" id="UP001054801">
    <property type="component" value="Chromosome"/>
</dbReference>
<sequence>MTIDKKLIIAELDTLLASPGFRARKVIKRFLHYVVHETLAGRGDALNQHSIAIHALSKPPDFSPVYNPLVRIEAGRLRKLLKAHYADANTPGNIMITIPKGTYQAAFTLRTRPPNTTIPPEIPLTPHVTEGPRVLLQCRVLDTAATNGSTPLYHKVRNDLLLMLNRFRNIRVVAGDTPDTTKTHHTDYILSCDLQITGTETALFLVLTHAPNAELVWADTLRLITHHTQQDLDKLWMQVAANTVAVHSGKMLYHWAQYQQSMTPSIAAHHQALVHYLAFLHNITRESFSKALMSCQQRLQHFPHDSKALVILARLCGYDHVLQYHLIENLETTWTHSARTALKLDPGNAEAHSIFAHNRYFLGDHALCRSELEMARQTNPFDTSIEYLYGFGLYMTGEHEAGIQAIRNLMALQFPQPDWYHVLPFLHAFNQGNYQEALVLAERIQHFGYWGELARSVSCFRLGQTVRSQQELQELLRDNSQQPNTQNSDNRSIFSHEALKKVLQTLQEINKLMTSS</sequence>
<name>A0ABY3SZJ2_9GAMM</name>
<reference evidence="1" key="1">
    <citation type="journal article" date="2022" name="Microorganisms">
        <title>Two New Species of Filamentous Sulfur Bacteria of the Genus Thiothrix, Thiothrix winogradskyi sp. nov. and 'Candidatus Thiothrix sulfatifontis' sp. nov.</title>
        <authorList>
            <person name="Ravin N.V."/>
            <person name="Rossetti S."/>
            <person name="Beletsky A.V."/>
            <person name="Kadnikov V.V."/>
            <person name="Rudenko T.S."/>
            <person name="Smolyakov D.D."/>
            <person name="Moskvitina M.I."/>
            <person name="Gureeva M.V."/>
            <person name="Mardanov A.V."/>
            <person name="Grabovich M.Y."/>
        </authorList>
    </citation>
    <scope>NUCLEOTIDE SEQUENCE</scope>
    <source>
        <strain evidence="1">CT3</strain>
    </source>
</reference>
<dbReference type="InterPro" id="IPR011990">
    <property type="entry name" value="TPR-like_helical_dom_sf"/>
</dbReference>
<organism evidence="1 2">
    <name type="scientific">Thiothrix winogradskyi</name>
    <dbReference type="NCBI Taxonomy" id="96472"/>
    <lineage>
        <taxon>Bacteria</taxon>
        <taxon>Pseudomonadati</taxon>
        <taxon>Pseudomonadota</taxon>
        <taxon>Gammaproteobacteria</taxon>
        <taxon>Thiotrichales</taxon>
        <taxon>Thiotrichaceae</taxon>
        <taxon>Thiothrix</taxon>
    </lineage>
</organism>
<keyword evidence="2" id="KW-1185">Reference proteome</keyword>
<evidence type="ECO:0000313" key="1">
    <source>
        <dbReference type="EMBL" id="UJS24982.1"/>
    </source>
</evidence>
<proteinExistence type="predicted"/>